<feature type="compositionally biased region" description="Polar residues" evidence="1">
    <location>
        <begin position="439"/>
        <end position="454"/>
    </location>
</feature>
<name>A0A9P5PNV0_9AGAR</name>
<sequence length="906" mass="98203">MRDEVGQGSKTSPIFISDDEGEMADVSEQLLYDTPSSSSLTGSAFSQFSAPKRAKPGPLAVEKRSLAGKIQPEGSKKRKRKHEQSVASHNAAGPSRLPHPAAHRKRARQQERASRWQRDAAAHRQVFDDAAFESEPYASGSFSSSYPMDTFPHLAPMAGSSQSSPLNSSSDWVNSMVKAADPPVLQSLLPIPWEFFLSPPTPWVPQPLLQDPNQPSSWPAQPISIPSNTIPDKPPSLPASASTYIELPKKPSSTGVIGMPPARDPQGRRGGFKTSATTVFESKPHITYPHTPDPSRSLIMDQLPKLCRTPLWLQSWGERACGSQPVFLAIDSSSAKAILEFASADLAEKAWSSPKLGKGISSLSVSQLKGKQREDLIRVWWYRASSPELVFTRKELEEGEIEDDEPMVDGRRESKKEKRARLAKLAKDDRDRHKRESGDSSAKSQSDLTNNPISSVPLLPSYPASVTHELSSSDTPPSYDAFNTTTLPPPSFHATLPPPPPSPIITHPVPQPSLSTWSSPAHSYPPPTYALPLPSSTHAPQASSTASLTNGWSVNAFTGPLPFHALSNPFGPAEDRVEEADMDMELSSPTAPHSLISEAMDAEPVKIRASLLPADNADSARLSSPRRLPTPIPMPSPIASPPTASPGRDASPSYNSPKTVPREPSFVKRTLLARQKELEERIARSKLELEQNKAAGEQSDAITQGPSIQNPIPRGPRSLYSSSPSPRPVSEPPLDKQAMETHLRHLVMASQKKKQYVNASAIARPEPLGDEDAGTDFTLTVVSDPAPSDVSSGARTPSTATAVESMLDDLAVSFIQESIQTVNPAPPLPVPAAQIPVPPVKPLSSHSSTGLAARREQLEFQIAETKRLMELLTRATTKQAKDSIMTQIREISRCVNVTFSLSFYPL</sequence>
<feature type="region of interest" description="Disordered" evidence="1">
    <location>
        <begin position="250"/>
        <end position="271"/>
    </location>
</feature>
<feature type="region of interest" description="Disordered" evidence="1">
    <location>
        <begin position="1"/>
        <end position="122"/>
    </location>
</feature>
<feature type="compositionally biased region" description="Polar residues" evidence="1">
    <location>
        <begin position="468"/>
        <end position="486"/>
    </location>
</feature>
<feature type="compositionally biased region" description="Basic and acidic residues" evidence="1">
    <location>
        <begin position="108"/>
        <end position="122"/>
    </location>
</feature>
<dbReference type="EMBL" id="JADNRY010000082">
    <property type="protein sequence ID" value="KAF9066763.1"/>
    <property type="molecule type" value="Genomic_DNA"/>
</dbReference>
<evidence type="ECO:0000313" key="2">
    <source>
        <dbReference type="EMBL" id="KAF9066763.1"/>
    </source>
</evidence>
<feature type="compositionally biased region" description="Polar residues" evidence="1">
    <location>
        <begin position="534"/>
        <end position="546"/>
    </location>
</feature>
<feature type="compositionally biased region" description="Low complexity" evidence="1">
    <location>
        <begin position="715"/>
        <end position="724"/>
    </location>
</feature>
<feature type="region of interest" description="Disordered" evidence="1">
    <location>
        <begin position="686"/>
        <end position="733"/>
    </location>
</feature>
<feature type="compositionally biased region" description="Pro residues" evidence="1">
    <location>
        <begin position="628"/>
        <end position="644"/>
    </location>
</feature>
<protein>
    <submittedName>
        <fullName evidence="2">Uncharacterized protein</fullName>
    </submittedName>
</protein>
<reference evidence="2" key="1">
    <citation type="submission" date="2020-11" db="EMBL/GenBank/DDBJ databases">
        <authorList>
            <consortium name="DOE Joint Genome Institute"/>
            <person name="Ahrendt S."/>
            <person name="Riley R."/>
            <person name="Andreopoulos W."/>
            <person name="Labutti K."/>
            <person name="Pangilinan J."/>
            <person name="Ruiz-Duenas F.J."/>
            <person name="Barrasa J.M."/>
            <person name="Sanchez-Garcia M."/>
            <person name="Camarero S."/>
            <person name="Miyauchi S."/>
            <person name="Serrano A."/>
            <person name="Linde D."/>
            <person name="Babiker R."/>
            <person name="Drula E."/>
            <person name="Ayuso-Fernandez I."/>
            <person name="Pacheco R."/>
            <person name="Padilla G."/>
            <person name="Ferreira P."/>
            <person name="Barriuso J."/>
            <person name="Kellner H."/>
            <person name="Castanera R."/>
            <person name="Alfaro M."/>
            <person name="Ramirez L."/>
            <person name="Pisabarro A.G."/>
            <person name="Kuo A."/>
            <person name="Tritt A."/>
            <person name="Lipzen A."/>
            <person name="He G."/>
            <person name="Yan M."/>
            <person name="Ng V."/>
            <person name="Cullen D."/>
            <person name="Martin F."/>
            <person name="Rosso M.-N."/>
            <person name="Henrissat B."/>
            <person name="Hibbett D."/>
            <person name="Martinez A.T."/>
            <person name="Grigoriev I.V."/>
        </authorList>
    </citation>
    <scope>NUCLEOTIDE SEQUENCE</scope>
    <source>
        <strain evidence="2">AH 40177</strain>
    </source>
</reference>
<dbReference type="AlphaFoldDB" id="A0A9P5PNV0"/>
<organism evidence="2 3">
    <name type="scientific">Rhodocollybia butyracea</name>
    <dbReference type="NCBI Taxonomy" id="206335"/>
    <lineage>
        <taxon>Eukaryota</taxon>
        <taxon>Fungi</taxon>
        <taxon>Dikarya</taxon>
        <taxon>Basidiomycota</taxon>
        <taxon>Agaricomycotina</taxon>
        <taxon>Agaricomycetes</taxon>
        <taxon>Agaricomycetidae</taxon>
        <taxon>Agaricales</taxon>
        <taxon>Marasmiineae</taxon>
        <taxon>Omphalotaceae</taxon>
        <taxon>Rhodocollybia</taxon>
    </lineage>
</organism>
<feature type="compositionally biased region" description="Polar residues" evidence="1">
    <location>
        <begin position="34"/>
        <end position="49"/>
    </location>
</feature>
<evidence type="ECO:0000313" key="3">
    <source>
        <dbReference type="Proteomes" id="UP000772434"/>
    </source>
</evidence>
<feature type="region of interest" description="Disordered" evidence="1">
    <location>
        <begin position="400"/>
        <end position="546"/>
    </location>
</feature>
<dbReference type="OrthoDB" id="2804702at2759"/>
<feature type="region of interest" description="Disordered" evidence="1">
    <location>
        <begin position="610"/>
        <end position="671"/>
    </location>
</feature>
<dbReference type="Proteomes" id="UP000772434">
    <property type="component" value="Unassembled WGS sequence"/>
</dbReference>
<proteinExistence type="predicted"/>
<evidence type="ECO:0000256" key="1">
    <source>
        <dbReference type="SAM" id="MobiDB-lite"/>
    </source>
</evidence>
<feature type="compositionally biased region" description="Polar residues" evidence="1">
    <location>
        <begin position="700"/>
        <end position="710"/>
    </location>
</feature>
<comment type="caution">
    <text evidence="2">The sequence shown here is derived from an EMBL/GenBank/DDBJ whole genome shotgun (WGS) entry which is preliminary data.</text>
</comment>
<feature type="compositionally biased region" description="Pro residues" evidence="1">
    <location>
        <begin position="487"/>
        <end position="503"/>
    </location>
</feature>
<accession>A0A9P5PNV0</accession>
<keyword evidence="3" id="KW-1185">Reference proteome</keyword>
<gene>
    <name evidence="2" type="ORF">BDP27DRAFT_986386</name>
</gene>
<feature type="compositionally biased region" description="Basic and acidic residues" evidence="1">
    <location>
        <begin position="425"/>
        <end position="438"/>
    </location>
</feature>